<proteinExistence type="predicted"/>
<reference evidence="1 2" key="1">
    <citation type="submission" date="2015-07" db="EMBL/GenBank/DDBJ databases">
        <title>Comparative genomics of the Sigatoka disease complex on banana suggests a link between parallel evolutionary changes in Pseudocercospora fijiensis and Pseudocercospora eumusae and increased virulence on the banana host.</title>
        <authorList>
            <person name="Chang T.-C."/>
            <person name="Salvucci A."/>
            <person name="Crous P.W."/>
            <person name="Stergiopoulos I."/>
        </authorList>
    </citation>
    <scope>NUCLEOTIDE SEQUENCE [LARGE SCALE GENOMIC DNA]</scope>
    <source>
        <strain evidence="1 2">CBS 114824</strain>
    </source>
</reference>
<organism evidence="1 2">
    <name type="scientific">Pseudocercospora eumusae</name>
    <dbReference type="NCBI Taxonomy" id="321146"/>
    <lineage>
        <taxon>Eukaryota</taxon>
        <taxon>Fungi</taxon>
        <taxon>Dikarya</taxon>
        <taxon>Ascomycota</taxon>
        <taxon>Pezizomycotina</taxon>
        <taxon>Dothideomycetes</taxon>
        <taxon>Dothideomycetidae</taxon>
        <taxon>Mycosphaerellales</taxon>
        <taxon>Mycosphaerellaceae</taxon>
        <taxon>Pseudocercospora</taxon>
    </lineage>
</organism>
<evidence type="ECO:0000313" key="1">
    <source>
        <dbReference type="EMBL" id="KXS99144.1"/>
    </source>
</evidence>
<dbReference type="EMBL" id="LFZN01000098">
    <property type="protein sequence ID" value="KXS99144.1"/>
    <property type="molecule type" value="Genomic_DNA"/>
</dbReference>
<evidence type="ECO:0000313" key="2">
    <source>
        <dbReference type="Proteomes" id="UP000070133"/>
    </source>
</evidence>
<protein>
    <submittedName>
        <fullName evidence="1">Uncharacterized protein</fullName>
    </submittedName>
</protein>
<dbReference type="OrthoDB" id="77013at2759"/>
<accession>A0A139H9M4</accession>
<sequence>MNICIGQALREKSKAASKGPDISWRDEIAYEDDELSVAVNGKRTNLGVNQDLQRANQEVFFKAGN</sequence>
<name>A0A139H9M4_9PEZI</name>
<dbReference type="AlphaFoldDB" id="A0A139H9M4"/>
<dbReference type="Proteomes" id="UP000070133">
    <property type="component" value="Unassembled WGS sequence"/>
</dbReference>
<comment type="caution">
    <text evidence="1">The sequence shown here is derived from an EMBL/GenBank/DDBJ whole genome shotgun (WGS) entry which is preliminary data.</text>
</comment>
<gene>
    <name evidence="1" type="ORF">AC578_9825</name>
</gene>
<keyword evidence="2" id="KW-1185">Reference proteome</keyword>